<dbReference type="GO" id="GO:0005634">
    <property type="term" value="C:nucleus"/>
    <property type="evidence" value="ECO:0007669"/>
    <property type="project" value="TreeGrafter"/>
</dbReference>
<accession>A0AAV1E5D3</accession>
<dbReference type="InterPro" id="IPR039321">
    <property type="entry name" value="IDM2/3-like"/>
</dbReference>
<proteinExistence type="inferred from homology"/>
<feature type="region of interest" description="Disordered" evidence="2">
    <location>
        <begin position="1"/>
        <end position="50"/>
    </location>
</feature>
<organism evidence="4 5">
    <name type="scientific">Oldenlandia corymbosa var. corymbosa</name>
    <dbReference type="NCBI Taxonomy" id="529605"/>
    <lineage>
        <taxon>Eukaryota</taxon>
        <taxon>Viridiplantae</taxon>
        <taxon>Streptophyta</taxon>
        <taxon>Embryophyta</taxon>
        <taxon>Tracheophyta</taxon>
        <taxon>Spermatophyta</taxon>
        <taxon>Magnoliopsida</taxon>
        <taxon>eudicotyledons</taxon>
        <taxon>Gunneridae</taxon>
        <taxon>Pentapetalae</taxon>
        <taxon>asterids</taxon>
        <taxon>lamiids</taxon>
        <taxon>Gentianales</taxon>
        <taxon>Rubiaceae</taxon>
        <taxon>Rubioideae</taxon>
        <taxon>Spermacoceae</taxon>
        <taxon>Hedyotis-Oldenlandia complex</taxon>
        <taxon>Oldenlandia</taxon>
    </lineage>
</organism>
<dbReference type="PANTHER" id="PTHR34661">
    <property type="entry name" value="INCREASED DNA METHYLATION 3"/>
    <property type="match status" value="1"/>
</dbReference>
<dbReference type="EMBL" id="OX459125">
    <property type="protein sequence ID" value="CAI9115287.1"/>
    <property type="molecule type" value="Genomic_DNA"/>
</dbReference>
<reference evidence="4" key="1">
    <citation type="submission" date="2023-03" db="EMBL/GenBank/DDBJ databases">
        <authorList>
            <person name="Julca I."/>
        </authorList>
    </citation>
    <scope>NUCLEOTIDE SEQUENCE</scope>
</reference>
<dbReference type="InterPro" id="IPR002068">
    <property type="entry name" value="A-crystallin/Hsp20_dom"/>
</dbReference>
<dbReference type="PANTHER" id="PTHR34661:SF1">
    <property type="entry name" value="INCREASED DNA METHYLATION 3"/>
    <property type="match status" value="1"/>
</dbReference>
<evidence type="ECO:0000256" key="1">
    <source>
        <dbReference type="PROSITE-ProRule" id="PRU00285"/>
    </source>
</evidence>
<comment type="similarity">
    <text evidence="1">Belongs to the small heat shock protein (HSP20) family.</text>
</comment>
<feature type="domain" description="SHSP" evidence="3">
    <location>
        <begin position="97"/>
        <end position="210"/>
    </location>
</feature>
<dbReference type="FunFam" id="2.60.40.790:FF:000049">
    <property type="entry name" value="Increased DNA methylation 3"/>
    <property type="match status" value="1"/>
</dbReference>
<dbReference type="SUPFAM" id="SSF49764">
    <property type="entry name" value="HSP20-like chaperones"/>
    <property type="match status" value="1"/>
</dbReference>
<evidence type="ECO:0000259" key="3">
    <source>
        <dbReference type="PROSITE" id="PS01031"/>
    </source>
</evidence>
<sequence length="210" mass="22712">MDRLKSIGREGLGKQVLNEDKSSSRLAQHDATTRKRQRLSDAPKSIGDTQVVPEGINARKSIQNDVPKPRPCMLPLLPVPNVQQVSSSWPVILKGTASAGVAGPAVGSVDIGTSESAYYFRVSLPGVKKDPGEFSCTIERDGRVRVRGVTTTGSSTVEKCSRVYTMKLQQQCSPGPFTLSFRLPGPVDPRLFSPNFRADGIFEGVVLKSE</sequence>
<keyword evidence="5" id="KW-1185">Reference proteome</keyword>
<evidence type="ECO:0000256" key="2">
    <source>
        <dbReference type="SAM" id="MobiDB-lite"/>
    </source>
</evidence>
<dbReference type="Proteomes" id="UP001161247">
    <property type="component" value="Chromosome 8"/>
</dbReference>
<dbReference type="PROSITE" id="PS01031">
    <property type="entry name" value="SHSP"/>
    <property type="match status" value="1"/>
</dbReference>
<feature type="compositionally biased region" description="Basic and acidic residues" evidence="2">
    <location>
        <begin position="1"/>
        <end position="41"/>
    </location>
</feature>
<dbReference type="CDD" id="cd06464">
    <property type="entry name" value="ACD_sHsps-like"/>
    <property type="match status" value="1"/>
</dbReference>
<dbReference type="InterPro" id="IPR008978">
    <property type="entry name" value="HSP20-like_chaperone"/>
</dbReference>
<evidence type="ECO:0000313" key="4">
    <source>
        <dbReference type="EMBL" id="CAI9115287.1"/>
    </source>
</evidence>
<dbReference type="Gene3D" id="2.60.40.790">
    <property type="match status" value="1"/>
</dbReference>
<evidence type="ECO:0000313" key="5">
    <source>
        <dbReference type="Proteomes" id="UP001161247"/>
    </source>
</evidence>
<protein>
    <submittedName>
        <fullName evidence="4">OLC1v1016150C1</fullName>
    </submittedName>
</protein>
<name>A0AAV1E5D3_OLDCO</name>
<dbReference type="AlphaFoldDB" id="A0AAV1E5D3"/>
<gene>
    <name evidence="4" type="ORF">OLC1_LOCUS21849</name>
</gene>